<proteinExistence type="predicted"/>
<keyword evidence="2" id="KW-1185">Reference proteome</keyword>
<dbReference type="AlphaFoldDB" id="A0AAV2ADH5"/>
<comment type="caution">
    <text evidence="1">The sequence shown here is derived from an EMBL/GenBank/DDBJ whole genome shotgun (WGS) entry which is preliminary data.</text>
</comment>
<dbReference type="Proteomes" id="UP001497382">
    <property type="component" value="Unassembled WGS sequence"/>
</dbReference>
<evidence type="ECO:0000313" key="1">
    <source>
        <dbReference type="EMBL" id="CAL1282046.1"/>
    </source>
</evidence>
<accession>A0AAV2ADH5</accession>
<gene>
    <name evidence="1" type="ORF">LARSCL_LOCUS11929</name>
</gene>
<reference evidence="1 2" key="1">
    <citation type="submission" date="2024-04" db="EMBL/GenBank/DDBJ databases">
        <authorList>
            <person name="Rising A."/>
            <person name="Reimegard J."/>
            <person name="Sonavane S."/>
            <person name="Akerstrom W."/>
            <person name="Nylinder S."/>
            <person name="Hedman E."/>
            <person name="Kallberg Y."/>
        </authorList>
    </citation>
    <scope>NUCLEOTIDE SEQUENCE [LARGE SCALE GENOMIC DNA]</scope>
</reference>
<protein>
    <submittedName>
        <fullName evidence="1">Uncharacterized protein</fullName>
    </submittedName>
</protein>
<sequence length="75" mass="8517">NVVLKFQNNRRRTFGDLSVCFLPRHNGSSELTIIFSYPHLKSVPGVPHFSLEDVNFKPPFFSFTGFPRALCSITS</sequence>
<organism evidence="1 2">
    <name type="scientific">Larinioides sclopetarius</name>
    <dbReference type="NCBI Taxonomy" id="280406"/>
    <lineage>
        <taxon>Eukaryota</taxon>
        <taxon>Metazoa</taxon>
        <taxon>Ecdysozoa</taxon>
        <taxon>Arthropoda</taxon>
        <taxon>Chelicerata</taxon>
        <taxon>Arachnida</taxon>
        <taxon>Araneae</taxon>
        <taxon>Araneomorphae</taxon>
        <taxon>Entelegynae</taxon>
        <taxon>Araneoidea</taxon>
        <taxon>Araneidae</taxon>
        <taxon>Larinioides</taxon>
    </lineage>
</organism>
<evidence type="ECO:0000313" key="2">
    <source>
        <dbReference type="Proteomes" id="UP001497382"/>
    </source>
</evidence>
<name>A0AAV2ADH5_9ARAC</name>
<dbReference type="EMBL" id="CAXIEN010000152">
    <property type="protein sequence ID" value="CAL1282046.1"/>
    <property type="molecule type" value="Genomic_DNA"/>
</dbReference>
<feature type="non-terminal residue" evidence="1">
    <location>
        <position position="75"/>
    </location>
</feature>
<feature type="non-terminal residue" evidence="1">
    <location>
        <position position="1"/>
    </location>
</feature>